<dbReference type="OrthoDB" id="5987976at2759"/>
<dbReference type="Pfam" id="PF16562">
    <property type="entry name" value="HECW_N"/>
    <property type="match status" value="1"/>
</dbReference>
<accession>Q4TI10</accession>
<organism evidence="3">
    <name type="scientific">Tetraodon nigroviridis</name>
    <name type="common">Spotted green pufferfish</name>
    <name type="synonym">Chelonodon nigroviridis</name>
    <dbReference type="NCBI Taxonomy" id="99883"/>
    <lineage>
        <taxon>Eukaryota</taxon>
        <taxon>Metazoa</taxon>
        <taxon>Chordata</taxon>
        <taxon>Craniata</taxon>
        <taxon>Vertebrata</taxon>
        <taxon>Euteleostomi</taxon>
        <taxon>Actinopterygii</taxon>
        <taxon>Neopterygii</taxon>
        <taxon>Teleostei</taxon>
        <taxon>Neoteleostei</taxon>
        <taxon>Acanthomorphata</taxon>
        <taxon>Eupercaria</taxon>
        <taxon>Tetraodontiformes</taxon>
        <taxon>Tetradontoidea</taxon>
        <taxon>Tetraodontidae</taxon>
        <taxon>Tetraodon</taxon>
    </lineage>
</organism>
<gene>
    <name evidence="3" type="ORF">GSTENG00000186001</name>
</gene>
<feature type="domain" description="E3 ubiquitin-protein ligase HECW1/2 N-terminal" evidence="2">
    <location>
        <begin position="80"/>
        <end position="133"/>
    </location>
</feature>
<comment type="caution">
    <text evidence="3">The sequence shown here is derived from an EMBL/GenBank/DDBJ whole genome shotgun (WGS) entry which is preliminary data.</text>
</comment>
<evidence type="ECO:0000313" key="3">
    <source>
        <dbReference type="EMBL" id="CAF87472.1"/>
    </source>
</evidence>
<proteinExistence type="predicted"/>
<reference evidence="3" key="2">
    <citation type="submission" date="2004-02" db="EMBL/GenBank/DDBJ databases">
        <authorList>
            <consortium name="Genoscope"/>
            <consortium name="Whitehead Institute Centre for Genome Research"/>
        </authorList>
    </citation>
    <scope>NUCLEOTIDE SEQUENCE</scope>
</reference>
<dbReference type="EMBL" id="CAAE01002484">
    <property type="protein sequence ID" value="CAF87472.1"/>
    <property type="molecule type" value="Genomic_DNA"/>
</dbReference>
<dbReference type="InterPro" id="IPR032348">
    <property type="entry name" value="HECW_N"/>
</dbReference>
<evidence type="ECO:0000259" key="2">
    <source>
        <dbReference type="Pfam" id="PF16562"/>
    </source>
</evidence>
<feature type="non-terminal residue" evidence="3">
    <location>
        <position position="134"/>
    </location>
</feature>
<dbReference type="KEGG" id="tng:GSTEN00000186G001"/>
<evidence type="ECO:0000256" key="1">
    <source>
        <dbReference type="SAM" id="MobiDB-lite"/>
    </source>
</evidence>
<reference evidence="3" key="1">
    <citation type="journal article" date="2004" name="Nature">
        <title>Genome duplication in the teleost fish Tetraodon nigroviridis reveals the early vertebrate proto-karyotype.</title>
        <authorList>
            <person name="Jaillon O."/>
            <person name="Aury J.-M."/>
            <person name="Brunet F."/>
            <person name="Petit J.-L."/>
            <person name="Stange-Thomann N."/>
            <person name="Mauceli E."/>
            <person name="Bouneau L."/>
            <person name="Fischer C."/>
            <person name="Ozouf-Costaz C."/>
            <person name="Bernot A."/>
            <person name="Nicaud S."/>
            <person name="Jaffe D."/>
            <person name="Fisher S."/>
            <person name="Lutfalla G."/>
            <person name="Dossat C."/>
            <person name="Segurens B."/>
            <person name="Dasilva C."/>
            <person name="Salanoubat M."/>
            <person name="Levy M."/>
            <person name="Boudet N."/>
            <person name="Castellano S."/>
            <person name="Anthouard V."/>
            <person name="Jubin C."/>
            <person name="Castelli V."/>
            <person name="Katinka M."/>
            <person name="Vacherie B."/>
            <person name="Biemont C."/>
            <person name="Skalli Z."/>
            <person name="Cattolico L."/>
            <person name="Poulain J."/>
            <person name="De Berardinis V."/>
            <person name="Cruaud C."/>
            <person name="Duprat S."/>
            <person name="Brottier P."/>
            <person name="Coutanceau J.-P."/>
            <person name="Gouzy J."/>
            <person name="Parra G."/>
            <person name="Lardier G."/>
            <person name="Chapple C."/>
            <person name="McKernan K.J."/>
            <person name="McEwan P."/>
            <person name="Bosak S."/>
            <person name="Kellis M."/>
            <person name="Volff J.-N."/>
            <person name="Guigo R."/>
            <person name="Zody M.C."/>
            <person name="Mesirov J."/>
            <person name="Lindblad-Toh K."/>
            <person name="Birren B."/>
            <person name="Nusbaum C."/>
            <person name="Kahn D."/>
            <person name="Robinson-Rechavi M."/>
            <person name="Laudet V."/>
            <person name="Schachter V."/>
            <person name="Quetier F."/>
            <person name="Saurin W."/>
            <person name="Scarpelli C."/>
            <person name="Wincker P."/>
            <person name="Lander E.S."/>
            <person name="Weissenbach J."/>
            <person name="Roest Crollius H."/>
        </authorList>
    </citation>
    <scope>NUCLEOTIDE SEQUENCE [LARGE SCALE GENOMIC DNA]</scope>
</reference>
<feature type="compositionally biased region" description="Polar residues" evidence="1">
    <location>
        <begin position="80"/>
        <end position="90"/>
    </location>
</feature>
<feature type="region of interest" description="Disordered" evidence="1">
    <location>
        <begin position="1"/>
        <end position="90"/>
    </location>
</feature>
<protein>
    <submittedName>
        <fullName evidence="3">(spotted green pufferfish) hypothetical protein</fullName>
    </submittedName>
</protein>
<feature type="compositionally biased region" description="Low complexity" evidence="1">
    <location>
        <begin position="58"/>
        <end position="67"/>
    </location>
</feature>
<dbReference type="Gene3D" id="2.60.40.2840">
    <property type="match status" value="1"/>
</dbReference>
<feature type="compositionally biased region" description="Low complexity" evidence="1">
    <location>
        <begin position="1"/>
        <end position="21"/>
    </location>
</feature>
<sequence>MATSAAFSSSSPSTSSSGNGSARDHLLAVRRRTSHTRPYTIGPENLRSLSVQADVGPSDSASSAMSSGEHADATGVGLQRANSDTDLVTSDSRSSLTASTYQLTLGHGHLVIFWDIKEEVDATDWIGLYHIGEQ</sequence>
<name>Q4TI10_TETNG</name>
<dbReference type="AlphaFoldDB" id="Q4TI10"/>